<dbReference type="Pfam" id="PF05721">
    <property type="entry name" value="PhyH"/>
    <property type="match status" value="1"/>
</dbReference>
<dbReference type="SUPFAM" id="SSF51197">
    <property type="entry name" value="Clavaminate synthase-like"/>
    <property type="match status" value="1"/>
</dbReference>
<dbReference type="KEGG" id="ole:K0B96_00670"/>
<proteinExistence type="predicted"/>
<evidence type="ECO:0000313" key="4">
    <source>
        <dbReference type="Proteomes" id="UP000825051"/>
    </source>
</evidence>
<name>A0A8F9TW91_9BACT</name>
<keyword evidence="3" id="KW-0223">Dioxygenase</keyword>
<dbReference type="InterPro" id="IPR008775">
    <property type="entry name" value="Phytyl_CoA_dOase-like"/>
</dbReference>
<gene>
    <name evidence="3" type="ORF">K0B96_00670</name>
</gene>
<dbReference type="Proteomes" id="UP000825051">
    <property type="component" value="Chromosome"/>
</dbReference>
<keyword evidence="4" id="KW-1185">Reference proteome</keyword>
<protein>
    <submittedName>
        <fullName evidence="3">Phytanoyl-CoA dioxygenase family protein</fullName>
    </submittedName>
</protein>
<dbReference type="GO" id="GO:0005506">
    <property type="term" value="F:iron ion binding"/>
    <property type="evidence" value="ECO:0007669"/>
    <property type="project" value="UniProtKB-ARBA"/>
</dbReference>
<dbReference type="PANTHER" id="PTHR20883:SF15">
    <property type="entry name" value="PHYTANOYL-COA DIOXYGENASE DOMAIN-CONTAINING PROTEIN 1"/>
    <property type="match status" value="1"/>
</dbReference>
<keyword evidence="2" id="KW-0408">Iron</keyword>
<dbReference type="AlphaFoldDB" id="A0A8F9TW91"/>
<dbReference type="PANTHER" id="PTHR20883">
    <property type="entry name" value="PHYTANOYL-COA DIOXYGENASE DOMAIN CONTAINING 1"/>
    <property type="match status" value="1"/>
</dbReference>
<organism evidence="3 4">
    <name type="scientific">Horticoccus luteus</name>
    <dbReference type="NCBI Taxonomy" id="2862869"/>
    <lineage>
        <taxon>Bacteria</taxon>
        <taxon>Pseudomonadati</taxon>
        <taxon>Verrucomicrobiota</taxon>
        <taxon>Opitutia</taxon>
        <taxon>Opitutales</taxon>
        <taxon>Opitutaceae</taxon>
        <taxon>Horticoccus</taxon>
    </lineage>
</organism>
<dbReference type="Gene3D" id="2.60.120.620">
    <property type="entry name" value="q2cbj1_9rhob like domain"/>
    <property type="match status" value="1"/>
</dbReference>
<dbReference type="GO" id="GO:0016706">
    <property type="term" value="F:2-oxoglutarate-dependent dioxygenase activity"/>
    <property type="evidence" value="ECO:0007669"/>
    <property type="project" value="UniProtKB-ARBA"/>
</dbReference>
<sequence length="302" mass="33346">MLHVARLAATGNPGREILRFARLPGKNVQRPRRMTPSPVRDLTAFKEAYERDGYFVVPALFSPSEVAEIIAEFEAIHTAGDAERIYSDKITDPNDPLTHWPRVVHPHRFNAVARRYLLHPEIRALLTATLGAEPVAAQTMYYFKPPGSRGQAMHQDNLYLLVQPGTCVGVWTAMDVCDEQNGCMMVVPGSHRGNLLCNENAHLGESFAPGFVRIPKGMKAVPVRLQPGDSLVFHGQLIHGSGPNRHPTRFRRSFIGHYAAGNVQQISQFYLPLVKFADSADYEVTAVTDGGACGETWQGAAH</sequence>
<evidence type="ECO:0000256" key="1">
    <source>
        <dbReference type="ARBA" id="ARBA00022723"/>
    </source>
</evidence>
<reference evidence="3" key="1">
    <citation type="submission" date="2021-08" db="EMBL/GenBank/DDBJ databases">
        <title>Genome of a novel bacterium of the phylum Verrucomicrobia, Oleiharenicola sp. KSB-15.</title>
        <authorList>
            <person name="Chung J.-H."/>
            <person name="Ahn J.-H."/>
            <person name="Yoon Y."/>
            <person name="Kim D.-Y."/>
            <person name="An S.-H."/>
            <person name="Park I."/>
            <person name="Yeon J."/>
        </authorList>
    </citation>
    <scope>NUCLEOTIDE SEQUENCE</scope>
    <source>
        <strain evidence="3">KSB-15</strain>
    </source>
</reference>
<evidence type="ECO:0000256" key="2">
    <source>
        <dbReference type="ARBA" id="ARBA00023004"/>
    </source>
</evidence>
<accession>A0A8F9TW91</accession>
<keyword evidence="3" id="KW-0560">Oxidoreductase</keyword>
<evidence type="ECO:0000313" key="3">
    <source>
        <dbReference type="EMBL" id="QYM79161.1"/>
    </source>
</evidence>
<dbReference type="EMBL" id="CP080507">
    <property type="protein sequence ID" value="QYM79161.1"/>
    <property type="molecule type" value="Genomic_DNA"/>
</dbReference>
<keyword evidence="1" id="KW-0479">Metal-binding</keyword>
<dbReference type="RefSeq" id="WP_220162666.1">
    <property type="nucleotide sequence ID" value="NZ_CP080507.1"/>
</dbReference>